<dbReference type="EMBL" id="CP099599">
    <property type="protein sequence ID" value="UST87629.1"/>
    <property type="molecule type" value="Genomic_DNA"/>
</dbReference>
<protein>
    <recommendedName>
        <fullName evidence="4">Phage tail assembly chaperone</fullName>
    </recommendedName>
</protein>
<gene>
    <name evidence="2" type="ORF">NF677_03710</name>
</gene>
<name>A0ABY5CMQ0_9PSED</name>
<organism evidence="2 3">
    <name type="scientific">Pseudomonas siliginis</name>
    <dbReference type="NCBI Taxonomy" id="2842346"/>
    <lineage>
        <taxon>Bacteria</taxon>
        <taxon>Pseudomonadati</taxon>
        <taxon>Pseudomonadota</taxon>
        <taxon>Gammaproteobacteria</taxon>
        <taxon>Pseudomonadales</taxon>
        <taxon>Pseudomonadaceae</taxon>
        <taxon>Pseudomonas</taxon>
    </lineage>
</organism>
<proteinExistence type="predicted"/>
<dbReference type="Proteomes" id="UP001056851">
    <property type="component" value="Chromosome"/>
</dbReference>
<evidence type="ECO:0000313" key="2">
    <source>
        <dbReference type="EMBL" id="UST87629.1"/>
    </source>
</evidence>
<accession>A0ABY5CMQ0</accession>
<evidence type="ECO:0008006" key="4">
    <source>
        <dbReference type="Google" id="ProtNLM"/>
    </source>
</evidence>
<evidence type="ECO:0000313" key="3">
    <source>
        <dbReference type="Proteomes" id="UP001056851"/>
    </source>
</evidence>
<sequence>MYAVATGWLGWSPDLAWRTPMPELFLAMDAKLEWTQMTNPFGGKPSGKKEKPKPSTVAAKLRQALTGRQDR</sequence>
<feature type="region of interest" description="Disordered" evidence="1">
    <location>
        <begin position="37"/>
        <end position="71"/>
    </location>
</feature>
<reference evidence="2" key="1">
    <citation type="submission" date="2022-06" db="EMBL/GenBank/DDBJ databases">
        <title>Investigating genetic diversity within the most abundant and prevalent non-pathogenic leaf-associated bacterial species interacting with Arabidopsis thaliana in natural habitats.</title>
        <authorList>
            <person name="Ramirez-Sanchez D."/>
            <person name="Gibelin-Viala C."/>
            <person name="Mayjonade B."/>
            <person name="Duflos R."/>
            <person name="Belmonte E."/>
            <person name="Pailler V."/>
            <person name="Bartoli C."/>
            <person name="Carrere S."/>
            <person name="Vailleau F."/>
            <person name="Roux F."/>
        </authorList>
    </citation>
    <scope>NUCLEOTIDE SEQUENCE</scope>
    <source>
        <strain evidence="2">OTU6ESPEB1</strain>
    </source>
</reference>
<evidence type="ECO:0000256" key="1">
    <source>
        <dbReference type="SAM" id="MobiDB-lite"/>
    </source>
</evidence>
<keyword evidence="3" id="KW-1185">Reference proteome</keyword>